<organism evidence="1 2">
    <name type="scientific">Ficus carica</name>
    <name type="common">Common fig</name>
    <dbReference type="NCBI Taxonomy" id="3494"/>
    <lineage>
        <taxon>Eukaryota</taxon>
        <taxon>Viridiplantae</taxon>
        <taxon>Streptophyta</taxon>
        <taxon>Embryophyta</taxon>
        <taxon>Tracheophyta</taxon>
        <taxon>Spermatophyta</taxon>
        <taxon>Magnoliopsida</taxon>
        <taxon>eudicotyledons</taxon>
        <taxon>Gunneridae</taxon>
        <taxon>Pentapetalae</taxon>
        <taxon>rosids</taxon>
        <taxon>fabids</taxon>
        <taxon>Rosales</taxon>
        <taxon>Moraceae</taxon>
        <taxon>Ficeae</taxon>
        <taxon>Ficus</taxon>
    </lineage>
</organism>
<dbReference type="EMBL" id="BTGU01000012">
    <property type="protein sequence ID" value="GMN41116.1"/>
    <property type="molecule type" value="Genomic_DNA"/>
</dbReference>
<dbReference type="AlphaFoldDB" id="A0AA88AC33"/>
<evidence type="ECO:0000313" key="2">
    <source>
        <dbReference type="Proteomes" id="UP001187192"/>
    </source>
</evidence>
<dbReference type="Proteomes" id="UP001187192">
    <property type="component" value="Unassembled WGS sequence"/>
</dbReference>
<reference evidence="1" key="1">
    <citation type="submission" date="2023-07" db="EMBL/GenBank/DDBJ databases">
        <title>draft genome sequence of fig (Ficus carica).</title>
        <authorList>
            <person name="Takahashi T."/>
            <person name="Nishimura K."/>
        </authorList>
    </citation>
    <scope>NUCLEOTIDE SEQUENCE</scope>
</reference>
<sequence>MSSHRSCGPCTMLSILKYLENDTTTGKTTTGFNSWQRLCAVTIFDACYKPLPLQLQLPSSFSGGSLLPRSGGEGVVRCRGRERRARRCWGGWVVGRIGNGTVKTSNQPWGWEGRGSLSLGGDLGCGEDWQRNSEDGGGQSFNG</sequence>
<gene>
    <name evidence="1" type="ORF">TIFTF001_010334</name>
</gene>
<comment type="caution">
    <text evidence="1">The sequence shown here is derived from an EMBL/GenBank/DDBJ whole genome shotgun (WGS) entry which is preliminary data.</text>
</comment>
<keyword evidence="2" id="KW-1185">Reference proteome</keyword>
<accession>A0AA88AC33</accession>
<name>A0AA88AC33_FICCA</name>
<proteinExistence type="predicted"/>
<protein>
    <submittedName>
        <fullName evidence="1">Uncharacterized protein</fullName>
    </submittedName>
</protein>
<evidence type="ECO:0000313" key="1">
    <source>
        <dbReference type="EMBL" id="GMN41116.1"/>
    </source>
</evidence>